<dbReference type="Proteomes" id="UP000887574">
    <property type="component" value="Unplaced"/>
</dbReference>
<keyword evidence="4" id="KW-1185">Reference proteome</keyword>
<dbReference type="GO" id="GO:0008270">
    <property type="term" value="F:zinc ion binding"/>
    <property type="evidence" value="ECO:0007669"/>
    <property type="project" value="UniProtKB-KW"/>
</dbReference>
<keyword evidence="2" id="KW-0812">Transmembrane</keyword>
<reference evidence="5" key="1">
    <citation type="submission" date="2022-11" db="UniProtKB">
        <authorList>
            <consortium name="WormBaseParasite"/>
        </authorList>
    </citation>
    <scope>IDENTIFICATION</scope>
</reference>
<evidence type="ECO:0000259" key="3">
    <source>
        <dbReference type="PROSITE" id="PS50157"/>
    </source>
</evidence>
<sequence length="488" mass="55586">MVIIKEDMNEKAVWCVSIHPSFSISLSFVFFIQWCLHLPLSHPQTSLCLLLTCSGQLFSVPELKKHFDECHTALKLYGCHCCGKGFANRAALVEHSCFLFSQFMVVSMIRNIQEANFHREYSSLICSKCGLQIDLKFLSENLDHQQMDHLVRQFQDCLLAHSPQDFILCTVHMFQEANCEERFLKLVFMSEQPNSASVMTDNEALCLYIQEAFRIQEDPKCNQKSDCSQRVSIRSKKVDHSNITPTVYSLRVTPNTYVNYAVEHMADKHLDQLGKIFGSYNVRLFNAQSQFKRIDLGGSNYKYECKVCGHLTKMNIKPSALSQHFKDRHPEVRAQAAFSFASRMLGFSESGENSPTNNQGSSGINQSAIKGLILDKHILGPAVFRFTDLPHQGIHCFICGDLSHCSLLSFGKHLANTHSKQFYYDLNKHVDIFEMASKVRKIICGLKVADESELIQSIGDDFLENDLQMFDVKQEGALCLFRITQLNR</sequence>
<evidence type="ECO:0000313" key="5">
    <source>
        <dbReference type="WBParaSite" id="jg14900"/>
    </source>
</evidence>
<evidence type="ECO:0000256" key="2">
    <source>
        <dbReference type="SAM" id="Phobius"/>
    </source>
</evidence>
<feature type="domain" description="C2H2-type" evidence="3">
    <location>
        <begin position="77"/>
        <end position="95"/>
    </location>
</feature>
<dbReference type="WBParaSite" id="jg14900">
    <property type="protein sequence ID" value="jg14900"/>
    <property type="gene ID" value="jg14900"/>
</dbReference>
<dbReference type="InterPro" id="IPR013087">
    <property type="entry name" value="Znf_C2H2_type"/>
</dbReference>
<dbReference type="AlphaFoldDB" id="A0A915D1N9"/>
<keyword evidence="1" id="KW-0863">Zinc-finger</keyword>
<evidence type="ECO:0000313" key="4">
    <source>
        <dbReference type="Proteomes" id="UP000887574"/>
    </source>
</evidence>
<organism evidence="4 5">
    <name type="scientific">Ditylenchus dipsaci</name>
    <dbReference type="NCBI Taxonomy" id="166011"/>
    <lineage>
        <taxon>Eukaryota</taxon>
        <taxon>Metazoa</taxon>
        <taxon>Ecdysozoa</taxon>
        <taxon>Nematoda</taxon>
        <taxon>Chromadorea</taxon>
        <taxon>Rhabditida</taxon>
        <taxon>Tylenchina</taxon>
        <taxon>Tylenchomorpha</taxon>
        <taxon>Sphaerularioidea</taxon>
        <taxon>Anguinidae</taxon>
        <taxon>Anguininae</taxon>
        <taxon>Ditylenchus</taxon>
    </lineage>
</organism>
<proteinExistence type="predicted"/>
<dbReference type="PROSITE" id="PS50157">
    <property type="entry name" value="ZINC_FINGER_C2H2_2"/>
    <property type="match status" value="1"/>
</dbReference>
<keyword evidence="1" id="KW-0862">Zinc</keyword>
<accession>A0A915D1N9</accession>
<dbReference type="SMART" id="SM00355">
    <property type="entry name" value="ZnF_C2H2"/>
    <property type="match status" value="4"/>
</dbReference>
<keyword evidence="1" id="KW-0479">Metal-binding</keyword>
<keyword evidence="2" id="KW-1133">Transmembrane helix</keyword>
<name>A0A915D1N9_9BILA</name>
<feature type="transmembrane region" description="Helical" evidence="2">
    <location>
        <begin position="12"/>
        <end position="34"/>
    </location>
</feature>
<evidence type="ECO:0000256" key="1">
    <source>
        <dbReference type="PROSITE-ProRule" id="PRU00042"/>
    </source>
</evidence>
<keyword evidence="2" id="KW-0472">Membrane</keyword>
<protein>
    <submittedName>
        <fullName evidence="5">C2H2-type domain-containing protein</fullName>
    </submittedName>
</protein>